<dbReference type="OrthoDB" id="1151129at2"/>
<evidence type="ECO:0000313" key="3">
    <source>
        <dbReference type="Proteomes" id="UP000029556"/>
    </source>
</evidence>
<dbReference type="InterPro" id="IPR023614">
    <property type="entry name" value="Porin_dom_sf"/>
</dbReference>
<gene>
    <name evidence="2" type="ORF">HMPREF2137_06195</name>
</gene>
<evidence type="ECO:0000313" key="2">
    <source>
        <dbReference type="EMBL" id="KGF34754.1"/>
    </source>
</evidence>
<name>A0A096BNK9_9BACT</name>
<reference evidence="2 3" key="1">
    <citation type="submission" date="2014-07" db="EMBL/GenBank/DDBJ databases">
        <authorList>
            <person name="McCorrison J."/>
            <person name="Sanka R."/>
            <person name="Torralba M."/>
            <person name="Gillis M."/>
            <person name="Haft D.H."/>
            <person name="Methe B."/>
            <person name="Sutton G."/>
            <person name="Nelson K.E."/>
        </authorList>
    </citation>
    <scope>NUCLEOTIDE SEQUENCE [LARGE SCALE GENOMIC DNA]</scope>
    <source>
        <strain evidence="2 3">DNF00853</strain>
    </source>
</reference>
<evidence type="ECO:0000256" key="1">
    <source>
        <dbReference type="SAM" id="SignalP"/>
    </source>
</evidence>
<dbReference type="InterPro" id="IPR010870">
    <property type="entry name" value="Porin_O/P"/>
</dbReference>
<keyword evidence="1" id="KW-0732">Signal</keyword>
<dbReference type="RefSeq" id="WP_036872820.1">
    <property type="nucleotide sequence ID" value="NZ_JRNN01000064.1"/>
</dbReference>
<accession>A0A096BNK9</accession>
<dbReference type="Pfam" id="PF07396">
    <property type="entry name" value="Porin_O_P"/>
    <property type="match status" value="1"/>
</dbReference>
<sequence>MKYIATLALGLLIAANAQAQNNDKLVIKPSGRILFDGAMYKANTDKELFNSGMAIPDARVGFSAKTGKWSAKLDVGYAYGKVGMKDVFIEHHFDTKNSLRAGYYIHQFGAQYSTSSSYKISMEEPRSNEVFNNPRMIGLMYVHNGNQFLGTASVFTESEAMKLSSDKIGNSAIGAMSRLVYRPYTQTGKILQVGVSGAYLSPRYNADEKLKHKSYIFSTAWPTRVAKVTALKATVTDAKALFKFTPELVAAYGRLGIETQYYYAAATRSNSLDTYHASGAYCSLRGIIKGNDYKYTSFSGGIDTPDAGSAEVVLAYDYTDLSDSKAGIFGGRSNDWSATFNYYINKNTIWRLRASYTKTENCAETKNNELGIIETRLQFKF</sequence>
<organism evidence="2 3">
    <name type="scientific">Hoylesella buccalis DNF00853</name>
    <dbReference type="NCBI Taxonomy" id="1401074"/>
    <lineage>
        <taxon>Bacteria</taxon>
        <taxon>Pseudomonadati</taxon>
        <taxon>Bacteroidota</taxon>
        <taxon>Bacteroidia</taxon>
        <taxon>Bacteroidales</taxon>
        <taxon>Prevotellaceae</taxon>
        <taxon>Hoylesella</taxon>
    </lineage>
</organism>
<proteinExistence type="predicted"/>
<dbReference type="EMBL" id="JRNN01000064">
    <property type="protein sequence ID" value="KGF34754.1"/>
    <property type="molecule type" value="Genomic_DNA"/>
</dbReference>
<feature type="signal peptide" evidence="1">
    <location>
        <begin position="1"/>
        <end position="19"/>
    </location>
</feature>
<dbReference type="Gene3D" id="2.40.160.10">
    <property type="entry name" value="Porin"/>
    <property type="match status" value="1"/>
</dbReference>
<dbReference type="Proteomes" id="UP000029556">
    <property type="component" value="Unassembled WGS sequence"/>
</dbReference>
<protein>
    <submittedName>
        <fullName evidence="2">ATPase</fullName>
    </submittedName>
</protein>
<dbReference type="AlphaFoldDB" id="A0A096BNK9"/>
<comment type="caution">
    <text evidence="2">The sequence shown here is derived from an EMBL/GenBank/DDBJ whole genome shotgun (WGS) entry which is preliminary data.</text>
</comment>
<feature type="chain" id="PRO_5001925974" evidence="1">
    <location>
        <begin position="20"/>
        <end position="381"/>
    </location>
</feature>